<dbReference type="Bgee" id="108716941">
    <property type="expression patterns" value="Expressed in egg cell and 19 other cell types or tissues"/>
</dbReference>
<keyword evidence="1" id="KW-0597">Phosphoprotein</keyword>
<dbReference type="RefSeq" id="XP_018119048.1">
    <property type="nucleotide sequence ID" value="XM_018263559.2"/>
</dbReference>
<feature type="compositionally biased region" description="Polar residues" evidence="8">
    <location>
        <begin position="579"/>
        <end position="590"/>
    </location>
</feature>
<dbReference type="PANTHER" id="PTHR16295">
    <property type="entry name" value="TRAF-TYPE ZINC FINGER PROTEIN-RELATED"/>
    <property type="match status" value="1"/>
</dbReference>
<feature type="region of interest" description="Disordered" evidence="8">
    <location>
        <begin position="579"/>
        <end position="606"/>
    </location>
</feature>
<dbReference type="STRING" id="8355.A0A1L8I1A6"/>
<sequence length="606" mass="68318">MASEAEQETQLCGNCKRDIPLSNFTIHEIHCKRNISVCDVCKEPVPTADMEEHLVTEHAPVTCKCKMTMEKSVLEEHELSACPLRLAKCQFCELELAFNLLAGHEDYCGARTERCEKCGRSVMIKDLNDHPDVCGKESVPKKPLLNSGAWFDATQNDLLHAILPSRFYRNPMLTPSLQNLHRGEGQNKALKQTNLTRNIPARGQEPFSNRRDFRSIYRNQGHSGLSSFRPPRFQNEIGSSVDPDTDLSANVNSWRAFDSKDKVAKYRDWQKDSNLFCDDKTVEADSPSTQTETELGLPCEFCEKLFPAEDLILHQSGCNPRIFASFCDRRPAPTNFLDFEREQYVRPASPPSSVHIPNNIRIPCEFCGVQMKQEDLVRHESGCNPAAFSPFFNQSSPSTRFLDLEQNRIEQPHDRNIRPVSPPPSVDKSSNILIPCEFCSVLMEEDVLFNHQDQCDMCPNSEAVAKFVTSVFPSPRECNDLQDRLLASDDLFPQGRTAPSHTKNTGRPSRSVPASFLEGVPTEQPYVPRVPRTGFGTHHINVDESKRNIETNSRHRNTFDSIYTAPLHGGLHSRNVKQFTATASNTGSSRNKAKEKKLPGDVVKEE</sequence>
<dbReference type="InterPro" id="IPR049439">
    <property type="entry name" value="TRAFD1-XIAF1_Znf"/>
</dbReference>
<dbReference type="Proteomes" id="UP000186698">
    <property type="component" value="Chromosome 1L"/>
</dbReference>
<name>A0A1L8I1A6_XENLA</name>
<evidence type="ECO:0000256" key="8">
    <source>
        <dbReference type="SAM" id="MobiDB-lite"/>
    </source>
</evidence>
<feature type="region of interest" description="Disordered" evidence="8">
    <location>
        <begin position="491"/>
        <end position="515"/>
    </location>
</feature>
<evidence type="ECO:0000256" key="6">
    <source>
        <dbReference type="ARBA" id="ARBA00037636"/>
    </source>
</evidence>
<dbReference type="Xenbase" id="XB-GENE-6078146">
    <property type="gene designation" value="trafd1.L"/>
</dbReference>
<dbReference type="Pfam" id="PF21366">
    <property type="entry name" value="TRAFD1-XIAF1_ZnF"/>
    <property type="match status" value="1"/>
</dbReference>
<evidence type="ECO:0000256" key="2">
    <source>
        <dbReference type="ARBA" id="ARBA00022723"/>
    </source>
</evidence>
<keyword evidence="5" id="KW-0007">Acetylation</keyword>
<feature type="domain" description="TRAFD1/XAF1 zinc finger" evidence="9">
    <location>
        <begin position="94"/>
        <end position="135"/>
    </location>
</feature>
<keyword evidence="4" id="KW-0862">Zinc</keyword>
<dbReference type="OMA" id="NIRIPCE"/>
<evidence type="ECO:0000256" key="4">
    <source>
        <dbReference type="ARBA" id="ARBA00022833"/>
    </source>
</evidence>
<evidence type="ECO:0000256" key="5">
    <source>
        <dbReference type="ARBA" id="ARBA00022990"/>
    </source>
</evidence>
<dbReference type="InterPro" id="IPR051986">
    <property type="entry name" value="Innate_Immune_Apopt_Reg"/>
</dbReference>
<accession>A0A1L8I1A6</accession>
<dbReference type="OrthoDB" id="193703at2759"/>
<proteinExistence type="predicted"/>
<evidence type="ECO:0000313" key="12">
    <source>
        <dbReference type="RefSeq" id="XP_018119048.1"/>
    </source>
</evidence>
<protein>
    <recommendedName>
        <fullName evidence="7">TRAF-type zinc finger domain-containing protein 1</fullName>
    </recommendedName>
</protein>
<evidence type="ECO:0000313" key="13">
    <source>
        <dbReference type="Xenbase" id="XB-GENE-6078146"/>
    </source>
</evidence>
<evidence type="ECO:0000313" key="10">
    <source>
        <dbReference type="Proteomes" id="UP000186698"/>
    </source>
</evidence>
<dbReference type="PANTHER" id="PTHR16295:SF19">
    <property type="entry name" value="TRAF-TYPE ZINC FINGER DOMAIN-CONTAINING PROTEIN 1"/>
    <property type="match status" value="1"/>
</dbReference>
<dbReference type="KEGG" id="xla:108716941"/>
<reference evidence="11 12" key="1">
    <citation type="submission" date="2022-04" db="UniProtKB">
        <authorList>
            <consortium name="RefSeq"/>
        </authorList>
    </citation>
    <scope>IDENTIFICATION</scope>
    <source>
        <strain evidence="11 12">J_2021</strain>
        <tissue evidence="11 12">Erythrocytes</tissue>
    </source>
</reference>
<dbReference type="GO" id="GO:0005739">
    <property type="term" value="C:mitochondrion"/>
    <property type="evidence" value="ECO:0000318"/>
    <property type="project" value="GO_Central"/>
</dbReference>
<evidence type="ECO:0000256" key="1">
    <source>
        <dbReference type="ARBA" id="ARBA00022553"/>
    </source>
</evidence>
<dbReference type="InterPro" id="IPR013083">
    <property type="entry name" value="Znf_RING/FYVE/PHD"/>
</dbReference>
<dbReference type="AGR" id="Xenbase:XB-GENE-6078146"/>
<evidence type="ECO:0000313" key="11">
    <source>
        <dbReference type="RefSeq" id="XP_018119037.1"/>
    </source>
</evidence>
<organism evidence="11">
    <name type="scientific">Xenopus laevis</name>
    <name type="common">African clawed frog</name>
    <dbReference type="NCBI Taxonomy" id="8355"/>
    <lineage>
        <taxon>Eukaryota</taxon>
        <taxon>Metazoa</taxon>
        <taxon>Chordata</taxon>
        <taxon>Craniata</taxon>
        <taxon>Vertebrata</taxon>
        <taxon>Euteleostomi</taxon>
        <taxon>Amphibia</taxon>
        <taxon>Batrachia</taxon>
        <taxon>Anura</taxon>
        <taxon>Pipoidea</taxon>
        <taxon>Pipidae</taxon>
        <taxon>Xenopodinae</taxon>
        <taxon>Xenopus</taxon>
        <taxon>Xenopus</taxon>
    </lineage>
</organism>
<evidence type="ECO:0000256" key="3">
    <source>
        <dbReference type="ARBA" id="ARBA00022771"/>
    </source>
</evidence>
<keyword evidence="10" id="KW-1185">Reference proteome</keyword>
<dbReference type="AlphaFoldDB" id="A0A1L8I1A6"/>
<keyword evidence="2" id="KW-0479">Metal-binding</keyword>
<comment type="function">
    <text evidence="6">Negative feedback regulator that controls excessive innate immune responses. Regulates both Toll-like receptor 4 (TLR4) and DDX58/RIG1-like helicases (RLH) pathways. May inhibit the LTR pathway by direct interaction with TRAF6 and attenuation of NF-kappa-B activation. May negatively regulate the RLH pathway downstream from MAVS and upstream of NF-kappa-B and IRF3.</text>
</comment>
<feature type="compositionally biased region" description="Basic and acidic residues" evidence="8">
    <location>
        <begin position="596"/>
        <end position="606"/>
    </location>
</feature>
<gene>
    <name evidence="13" type="primary">trafd1.L</name>
    <name evidence="11 12" type="synonym">LOC108716941</name>
</gene>
<dbReference type="RefSeq" id="XP_018119037.1">
    <property type="nucleotide sequence ID" value="XM_018263548.2"/>
</dbReference>
<dbReference type="GeneID" id="108716941"/>
<evidence type="ECO:0000256" key="7">
    <source>
        <dbReference type="ARBA" id="ARBA00040410"/>
    </source>
</evidence>
<keyword evidence="3" id="KW-0863">Zinc-finger</keyword>
<dbReference type="GO" id="GO:0045824">
    <property type="term" value="P:negative regulation of innate immune response"/>
    <property type="evidence" value="ECO:0000318"/>
    <property type="project" value="GO_Central"/>
</dbReference>
<dbReference type="PaxDb" id="8355-A0A1L8I1A6"/>
<feature type="compositionally biased region" description="Polar residues" evidence="8">
    <location>
        <begin position="497"/>
        <end position="508"/>
    </location>
</feature>
<dbReference type="GO" id="GO:0008270">
    <property type="term" value="F:zinc ion binding"/>
    <property type="evidence" value="ECO:0007669"/>
    <property type="project" value="UniProtKB-KW"/>
</dbReference>
<dbReference type="Gene3D" id="3.30.40.10">
    <property type="entry name" value="Zinc/RING finger domain, C3HC4 (zinc finger)"/>
    <property type="match status" value="2"/>
</dbReference>
<evidence type="ECO:0000259" key="9">
    <source>
        <dbReference type="Pfam" id="PF21366"/>
    </source>
</evidence>